<dbReference type="Proteomes" id="UP000265692">
    <property type="component" value="Unassembled WGS sequence"/>
</dbReference>
<feature type="domain" description="Acyclic terpene utilisation N-terminal" evidence="1">
    <location>
        <begin position="4"/>
        <end position="445"/>
    </location>
</feature>
<dbReference type="EMBL" id="QWEI01000003">
    <property type="protein sequence ID" value="RHW37467.1"/>
    <property type="molecule type" value="Genomic_DNA"/>
</dbReference>
<evidence type="ECO:0000259" key="1">
    <source>
        <dbReference type="Pfam" id="PF07287"/>
    </source>
</evidence>
<dbReference type="InterPro" id="IPR010839">
    <property type="entry name" value="AtuA_N"/>
</dbReference>
<dbReference type="AlphaFoldDB" id="A0A396SCN1"/>
<sequence>MKKIRIGAATGFYGDSIIPAIPSITKGNIDYLCFDALAELTMAILQKDRQKNPEWGFAKDIGPFMETLLPLCVEHNVKILTNAGGINPLGAKKVIDEIIEKLNLNLKVAVVFGDDMLPNIDELKEKNLLVNMQSKKPFNAGNYDLLFANAYLGAKPLVKALEQGADIVISGRTIDAAQFAAPMIYEFGWGWDEWDKLAKGMTIGHLMECSGQAVGGNFSGDWRSVDLVNIGFPIAEVMESGEAIMTKAPGTGGLVSRDTLKEQLLYEVHDPYNYILPDVVVNIADTCLEDIGENQVRVYGTTGKPSTDTYKALIGYADGYMAEAIFGYSWPDALEKAKYASEIIMAHMERDKLDYEDIDISYIGYNSMFKSVINEHDKDLNEVFLRLAIKVKKKGDGTKLARIVSPIGLSGPPFFTGLISRGKATQLLGICPILIPKGIVDRKVKVEV</sequence>
<keyword evidence="3" id="KW-1185">Reference proteome</keyword>
<dbReference type="OrthoDB" id="9763456at2"/>
<dbReference type="Pfam" id="PF07287">
    <property type="entry name" value="AtuA"/>
    <property type="match status" value="1"/>
</dbReference>
<dbReference type="PANTHER" id="PTHR47708">
    <property type="match status" value="1"/>
</dbReference>
<protein>
    <submittedName>
        <fullName evidence="2">DUF1446 domain-containing protein</fullName>
    </submittedName>
</protein>
<proteinExistence type="predicted"/>
<organism evidence="2 3">
    <name type="scientific">Ureibacillus yapensis</name>
    <dbReference type="NCBI Taxonomy" id="2304605"/>
    <lineage>
        <taxon>Bacteria</taxon>
        <taxon>Bacillati</taxon>
        <taxon>Bacillota</taxon>
        <taxon>Bacilli</taxon>
        <taxon>Bacillales</taxon>
        <taxon>Caryophanaceae</taxon>
        <taxon>Ureibacillus</taxon>
    </lineage>
</organism>
<name>A0A396SCN1_9BACL</name>
<evidence type="ECO:0000313" key="3">
    <source>
        <dbReference type="Proteomes" id="UP000265692"/>
    </source>
</evidence>
<evidence type="ECO:0000313" key="2">
    <source>
        <dbReference type="EMBL" id="RHW37467.1"/>
    </source>
</evidence>
<gene>
    <name evidence="2" type="ORF">D1B33_07955</name>
</gene>
<comment type="caution">
    <text evidence="2">The sequence shown here is derived from an EMBL/GenBank/DDBJ whole genome shotgun (WGS) entry which is preliminary data.</text>
</comment>
<dbReference type="RefSeq" id="WP_118875856.1">
    <property type="nucleotide sequence ID" value="NZ_QWEI01000003.1"/>
</dbReference>
<accession>A0A396SCN1</accession>
<reference evidence="2 3" key="1">
    <citation type="submission" date="2018-08" db="EMBL/GenBank/DDBJ databases">
        <title>Lysinibacillus sp. YLB-03 draft genome sequence.</title>
        <authorList>
            <person name="Yu L."/>
        </authorList>
    </citation>
    <scope>NUCLEOTIDE SEQUENCE [LARGE SCALE GENOMIC DNA]</scope>
    <source>
        <strain evidence="2 3">YLB-03</strain>
    </source>
</reference>
<dbReference type="PANTHER" id="PTHR47708:SF2">
    <property type="entry name" value="SI:CH73-132F6.5"/>
    <property type="match status" value="1"/>
</dbReference>